<dbReference type="InterPro" id="IPR027417">
    <property type="entry name" value="P-loop_NTPase"/>
</dbReference>
<dbReference type="GO" id="GO:0005525">
    <property type="term" value="F:GTP binding"/>
    <property type="evidence" value="ECO:0007669"/>
    <property type="project" value="UniProtKB-KW"/>
</dbReference>
<evidence type="ECO:0000313" key="8">
    <source>
        <dbReference type="EMBL" id="EGZ17357.1"/>
    </source>
</evidence>
<dbReference type="EMBL" id="JH159154">
    <property type="protein sequence ID" value="EGZ17357.1"/>
    <property type="molecule type" value="Genomic_DNA"/>
</dbReference>
<feature type="compositionally biased region" description="Basic residues" evidence="6">
    <location>
        <begin position="385"/>
        <end position="399"/>
    </location>
</feature>
<gene>
    <name evidence="8" type="ORF">PHYSODRAFT_498678</name>
</gene>
<dbReference type="InterPro" id="IPR006073">
    <property type="entry name" value="GTP-bd"/>
</dbReference>
<sequence length="748" mass="83486">MDVELEQAKREAALHARRREELDTLKQQRKERAKNSVTASFSGKQKKQQLRARKQRLASRRDEEAALDLQSAQYEEFYADKPAAIEEEEEDDEVEAFRAEPDFFARNNDLDNDLSSRLKLTVALGKNNKDAVGKELSSFFVKETKEQIQLRLMEGQRPLNLYKRETPLLATVSERDPILDHPKRPKWTYSMSKEKVDTNESLMFDQWLTKIHDKYDNEHLNHFEHNLEVWRELWRVTERATHVVVVADVRNPLLHIPASVYDLVTKELKKPMVVVLNKVDLIPTSVVQLWKRYLATRFPLAHQVCFSSRSNAVHGDNDVSTRRRVLSKKLEVGDASAIKGAVDILVACGIDSEEAQKLAEELNASLTEQESLQAQFDAVQEKKKAGGKRRSKRKQKSRGGRNGDAGDGAAVVHECQHCGCDDAAVACMSCAIGGRPSAADAKVKDEADAIARGYLLCARCEREEHAELKGHFQVRLQSALAAESTDPAVPGSAAAMGQANTPKVTIGLIGHPNVGKSSVLNALAGKKIVSVSHTPGHTKRLQSIMISPEICICDCPGLVFPFAGVPKYLQELSGLYPYSQIREPYSAVRFLAEHVVLEQILDLKPRTQLFDGLEEELEWTPWTLCEAYAEKRGYRTDRRGRPDHQRAGSELVRDTVDGILPLFFLPPDYTGKDITPSSIAKYCKQEEASKTGAHEEGGVDADDEEEESSDEEEEEDSSASQPAKGKSAPVNAFSLLDSDSSDEDSDED</sequence>
<dbReference type="PROSITE" id="PS51721">
    <property type="entry name" value="G_CP"/>
    <property type="match status" value="1"/>
</dbReference>
<dbReference type="STRING" id="1094619.G4ZDC2"/>
<reference evidence="8 9" key="1">
    <citation type="journal article" date="2006" name="Science">
        <title>Phytophthora genome sequences uncover evolutionary origins and mechanisms of pathogenesis.</title>
        <authorList>
            <person name="Tyler B.M."/>
            <person name="Tripathy S."/>
            <person name="Zhang X."/>
            <person name="Dehal P."/>
            <person name="Jiang R.H."/>
            <person name="Aerts A."/>
            <person name="Arredondo F.D."/>
            <person name="Baxter L."/>
            <person name="Bensasson D."/>
            <person name="Beynon J.L."/>
            <person name="Chapman J."/>
            <person name="Damasceno C.M."/>
            <person name="Dorrance A.E."/>
            <person name="Dou D."/>
            <person name="Dickerman A.W."/>
            <person name="Dubchak I.L."/>
            <person name="Garbelotto M."/>
            <person name="Gijzen M."/>
            <person name="Gordon S.G."/>
            <person name="Govers F."/>
            <person name="Grunwald N.J."/>
            <person name="Huang W."/>
            <person name="Ivors K.L."/>
            <person name="Jones R.W."/>
            <person name="Kamoun S."/>
            <person name="Krampis K."/>
            <person name="Lamour K.H."/>
            <person name="Lee M.K."/>
            <person name="McDonald W.H."/>
            <person name="Medina M."/>
            <person name="Meijer H.J."/>
            <person name="Nordberg E.K."/>
            <person name="Maclean D.J."/>
            <person name="Ospina-Giraldo M.D."/>
            <person name="Morris P.F."/>
            <person name="Phuntumart V."/>
            <person name="Putnam N.H."/>
            <person name="Rash S."/>
            <person name="Rose J.K."/>
            <person name="Sakihama Y."/>
            <person name="Salamov A.A."/>
            <person name="Savidor A."/>
            <person name="Scheuring C.F."/>
            <person name="Smith B.M."/>
            <person name="Sobral B.W."/>
            <person name="Terry A."/>
            <person name="Torto-Alalibo T.A."/>
            <person name="Win J."/>
            <person name="Xu Z."/>
            <person name="Zhang H."/>
            <person name="Grigoriev I.V."/>
            <person name="Rokhsar D.S."/>
            <person name="Boore J.L."/>
        </authorList>
    </citation>
    <scope>NUCLEOTIDE SEQUENCE [LARGE SCALE GENOMIC DNA]</scope>
    <source>
        <strain evidence="8 9">P6497</strain>
    </source>
</reference>
<feature type="region of interest" description="Disordered" evidence="6">
    <location>
        <begin position="377"/>
        <end position="406"/>
    </location>
</feature>
<evidence type="ECO:0000259" key="7">
    <source>
        <dbReference type="PROSITE" id="PS51721"/>
    </source>
</evidence>
<feature type="compositionally biased region" description="Basic residues" evidence="6">
    <location>
        <begin position="44"/>
        <end position="58"/>
    </location>
</feature>
<evidence type="ECO:0000256" key="1">
    <source>
        <dbReference type="ARBA" id="ARBA00022553"/>
    </source>
</evidence>
<dbReference type="KEGG" id="psoj:PHYSODRAFT_498678"/>
<dbReference type="InParanoid" id="G4ZDC2"/>
<dbReference type="PANTHER" id="PTHR45709:SF3">
    <property type="entry name" value="GUANINE NUCLEOTIDE-BINDING PROTEIN-LIKE 1"/>
    <property type="match status" value="1"/>
</dbReference>
<keyword evidence="9" id="KW-1185">Reference proteome</keyword>
<evidence type="ECO:0000313" key="9">
    <source>
        <dbReference type="Proteomes" id="UP000002640"/>
    </source>
</evidence>
<evidence type="ECO:0000256" key="2">
    <source>
        <dbReference type="ARBA" id="ARBA00022741"/>
    </source>
</evidence>
<dbReference type="OMA" id="CDFPVRP"/>
<dbReference type="InterPro" id="IPR030378">
    <property type="entry name" value="G_CP_dom"/>
</dbReference>
<evidence type="ECO:0000256" key="6">
    <source>
        <dbReference type="SAM" id="MobiDB-lite"/>
    </source>
</evidence>
<dbReference type="AlphaFoldDB" id="G4ZDC2"/>
<dbReference type="GO" id="GO:0003924">
    <property type="term" value="F:GTPase activity"/>
    <property type="evidence" value="ECO:0007669"/>
    <property type="project" value="InterPro"/>
</dbReference>
<name>G4ZDC2_PHYSP</name>
<organism evidence="8 9">
    <name type="scientific">Phytophthora sojae (strain P6497)</name>
    <name type="common">Soybean stem and root rot agent</name>
    <name type="synonym">Phytophthora megasperma f. sp. glycines</name>
    <dbReference type="NCBI Taxonomy" id="1094619"/>
    <lineage>
        <taxon>Eukaryota</taxon>
        <taxon>Sar</taxon>
        <taxon>Stramenopiles</taxon>
        <taxon>Oomycota</taxon>
        <taxon>Peronosporomycetes</taxon>
        <taxon>Peronosporales</taxon>
        <taxon>Peronosporaceae</taxon>
        <taxon>Phytophthora</taxon>
    </lineage>
</organism>
<accession>G4ZDC2</accession>
<evidence type="ECO:0000256" key="3">
    <source>
        <dbReference type="ARBA" id="ARBA00023134"/>
    </source>
</evidence>
<feature type="compositionally biased region" description="Acidic residues" evidence="6">
    <location>
        <begin position="698"/>
        <end position="717"/>
    </location>
</feature>
<feature type="compositionally biased region" description="Acidic residues" evidence="6">
    <location>
        <begin position="739"/>
        <end position="748"/>
    </location>
</feature>
<evidence type="ECO:0000256" key="4">
    <source>
        <dbReference type="ARBA" id="ARBA00037770"/>
    </source>
</evidence>
<keyword evidence="2" id="KW-0547">Nucleotide-binding</keyword>
<dbReference type="RefSeq" id="XP_009526415.1">
    <property type="nucleotide sequence ID" value="XM_009528120.1"/>
</dbReference>
<dbReference type="Proteomes" id="UP000002640">
    <property type="component" value="Unassembled WGS sequence"/>
</dbReference>
<protein>
    <recommendedName>
        <fullName evidence="5">Guanine nucleotide-binding protein-like 1</fullName>
    </recommendedName>
</protein>
<comment type="function">
    <text evidence="4">Possible regulatory or functional link with the histocompatibility cluster.</text>
</comment>
<feature type="compositionally biased region" description="Basic and acidic residues" evidence="6">
    <location>
        <begin position="687"/>
        <end position="697"/>
    </location>
</feature>
<dbReference type="Pfam" id="PF01926">
    <property type="entry name" value="MMR_HSR1"/>
    <property type="match status" value="1"/>
</dbReference>
<dbReference type="PANTHER" id="PTHR45709">
    <property type="entry name" value="LARGE SUBUNIT GTPASE 1 HOMOLOG-RELATED"/>
    <property type="match status" value="1"/>
</dbReference>
<dbReference type="SUPFAM" id="SSF52540">
    <property type="entry name" value="P-loop containing nucleoside triphosphate hydrolases"/>
    <property type="match status" value="1"/>
</dbReference>
<keyword evidence="3" id="KW-0342">GTP-binding</keyword>
<feature type="region of interest" description="Disordered" evidence="6">
    <location>
        <begin position="1"/>
        <end position="65"/>
    </location>
</feature>
<evidence type="ECO:0000256" key="5">
    <source>
        <dbReference type="ARBA" id="ARBA00039902"/>
    </source>
</evidence>
<feature type="compositionally biased region" description="Basic and acidic residues" evidence="6">
    <location>
        <begin position="1"/>
        <end position="34"/>
    </location>
</feature>
<proteinExistence type="predicted"/>
<keyword evidence="1" id="KW-0597">Phosphoprotein</keyword>
<feature type="domain" description="CP-type G" evidence="7">
    <location>
        <begin position="230"/>
        <end position="561"/>
    </location>
</feature>
<dbReference type="InterPro" id="IPR043358">
    <property type="entry name" value="GNL1-like"/>
</dbReference>
<dbReference type="Gene3D" id="3.40.50.300">
    <property type="entry name" value="P-loop containing nucleotide triphosphate hydrolases"/>
    <property type="match status" value="2"/>
</dbReference>
<feature type="region of interest" description="Disordered" evidence="6">
    <location>
        <begin position="687"/>
        <end position="748"/>
    </location>
</feature>
<dbReference type="GeneID" id="20657592"/>